<protein>
    <submittedName>
        <fullName evidence="1">Uncharacterized protein</fullName>
    </submittedName>
</protein>
<name>A0A1W1VHM0_9DEIO</name>
<evidence type="ECO:0000313" key="2">
    <source>
        <dbReference type="Proteomes" id="UP000192582"/>
    </source>
</evidence>
<keyword evidence="2" id="KW-1185">Reference proteome</keyword>
<sequence length="60" mass="6834">MRKEADWTLRAGLLERERWNGEEIPDEAVFSVSAKGPFLSQGGFPPETEEIFSHPVDLFI</sequence>
<dbReference type="STRING" id="695939.SAMN00790413_01715"/>
<evidence type="ECO:0000313" key="1">
    <source>
        <dbReference type="EMBL" id="SMB92753.1"/>
    </source>
</evidence>
<dbReference type="EMBL" id="FWWU01000009">
    <property type="protein sequence ID" value="SMB92753.1"/>
    <property type="molecule type" value="Genomic_DNA"/>
</dbReference>
<accession>A0A1W1VHM0</accession>
<reference evidence="1 2" key="1">
    <citation type="submission" date="2017-04" db="EMBL/GenBank/DDBJ databases">
        <authorList>
            <person name="Afonso C.L."/>
            <person name="Miller P.J."/>
            <person name="Scott M.A."/>
            <person name="Spackman E."/>
            <person name="Goraichik I."/>
            <person name="Dimitrov K.M."/>
            <person name="Suarez D.L."/>
            <person name="Swayne D.E."/>
        </authorList>
    </citation>
    <scope>NUCLEOTIDE SEQUENCE [LARGE SCALE GENOMIC DNA]</scope>
    <source>
        <strain evidence="1 2">KR-140</strain>
    </source>
</reference>
<organism evidence="1 2">
    <name type="scientific">Deinococcus hopiensis KR-140</name>
    <dbReference type="NCBI Taxonomy" id="695939"/>
    <lineage>
        <taxon>Bacteria</taxon>
        <taxon>Thermotogati</taxon>
        <taxon>Deinococcota</taxon>
        <taxon>Deinococci</taxon>
        <taxon>Deinococcales</taxon>
        <taxon>Deinococcaceae</taxon>
        <taxon>Deinococcus</taxon>
    </lineage>
</organism>
<proteinExistence type="predicted"/>
<dbReference type="Proteomes" id="UP000192582">
    <property type="component" value="Unassembled WGS sequence"/>
</dbReference>
<gene>
    <name evidence="1" type="ORF">SAMN00790413_01715</name>
</gene>
<dbReference type="AlphaFoldDB" id="A0A1W1VHM0"/>